<evidence type="ECO:0000256" key="5">
    <source>
        <dbReference type="PROSITE-ProRule" id="PRU01240"/>
    </source>
</evidence>
<evidence type="ECO:0000256" key="4">
    <source>
        <dbReference type="ARBA" id="ARBA00022825"/>
    </source>
</evidence>
<dbReference type="InterPro" id="IPR050131">
    <property type="entry name" value="Peptidase_S8_subtilisin-like"/>
</dbReference>
<keyword evidence="4 5" id="KW-0720">Serine protease</keyword>
<feature type="domain" description="Peptidase S8/S53" evidence="7">
    <location>
        <begin position="139"/>
        <end position="436"/>
    </location>
</feature>
<evidence type="ECO:0000259" key="7">
    <source>
        <dbReference type="Pfam" id="PF00082"/>
    </source>
</evidence>
<dbReference type="InterPro" id="IPR023828">
    <property type="entry name" value="Peptidase_S8_Ser-AS"/>
</dbReference>
<keyword evidence="9" id="KW-1185">Reference proteome</keyword>
<evidence type="ECO:0000313" key="9">
    <source>
        <dbReference type="Proteomes" id="UP000664293"/>
    </source>
</evidence>
<comment type="similarity">
    <text evidence="1 5">Belongs to the peptidase S8 family.</text>
</comment>
<reference evidence="8 9" key="1">
    <citation type="submission" date="2020-12" db="EMBL/GenBank/DDBJ databases">
        <title>Oil enriched cultivation method for isolating marine PHA-producing bacteria.</title>
        <authorList>
            <person name="Zheng W."/>
            <person name="Yu S."/>
            <person name="Huang Y."/>
        </authorList>
    </citation>
    <scope>NUCLEOTIDE SEQUENCE [LARGE SCALE GENOMIC DNA]</scope>
    <source>
        <strain evidence="8 9">SN0-2</strain>
    </source>
</reference>
<organism evidence="8 9">
    <name type="scientific">Microbulbifer salipaludis</name>
    <dbReference type="NCBI Taxonomy" id="187980"/>
    <lineage>
        <taxon>Bacteria</taxon>
        <taxon>Pseudomonadati</taxon>
        <taxon>Pseudomonadota</taxon>
        <taxon>Gammaproteobacteria</taxon>
        <taxon>Cellvibrionales</taxon>
        <taxon>Microbulbiferaceae</taxon>
        <taxon>Microbulbifer</taxon>
    </lineage>
</organism>
<dbReference type="PROSITE" id="PS00137">
    <property type="entry name" value="SUBTILASE_HIS"/>
    <property type="match status" value="1"/>
</dbReference>
<sequence>MLLSCIRNFFAVITVAFCFSAGAVAESWVLVVHGNKIHQKTLDDIAAAGGKITRTVPEIGVLLVEGDSSFGETVNTLSGVKHAGVNASFQFYEPIVAEGMSLDDAANPPLSGNDDFFFDLQWGHVAVNAVESWNAGNTGKGVRVAIIDGGYDLDHPDLAPNIDYNASMDFTGEGLAYTLPDTFSHGSHVAGTVAAADNGLGTIGVAPDATLILLKALGDAGSGSFGAVAAAIVHAANQDADVINMSLGAAFPASEPGAAALRTMMSRATNYAYQAGVTIITSAGNDSTDGDKDGNNLTLPADSPHAISISATGPQGWAAGNGNLDNLAIYSNYGQSLIDFAAPGGDYTYYLSNNDLCTVGPITNLCGVFDFVFSTGNGGWYWSVGTSMASPHAAGVAALIIGANGGDMHPAQVEAALAQTSLDLGKPGNDDVYGAGLVQSPK</sequence>
<comment type="caution">
    <text evidence="8">The sequence shown here is derived from an EMBL/GenBank/DDBJ whole genome shotgun (WGS) entry which is preliminary data.</text>
</comment>
<dbReference type="InterPro" id="IPR015500">
    <property type="entry name" value="Peptidase_S8_subtilisin-rel"/>
</dbReference>
<dbReference type="PANTHER" id="PTHR43806">
    <property type="entry name" value="PEPTIDASE S8"/>
    <property type="match status" value="1"/>
</dbReference>
<dbReference type="PROSITE" id="PS51892">
    <property type="entry name" value="SUBTILASE"/>
    <property type="match status" value="1"/>
</dbReference>
<keyword evidence="6" id="KW-0732">Signal</keyword>
<accession>A0ABS3E8M8</accession>
<gene>
    <name evidence="8" type="ORF">JF535_12535</name>
</gene>
<dbReference type="EMBL" id="JAEKJR010000002">
    <property type="protein sequence ID" value="MBN8431677.1"/>
    <property type="molecule type" value="Genomic_DNA"/>
</dbReference>
<dbReference type="Pfam" id="PF00082">
    <property type="entry name" value="Peptidase_S8"/>
    <property type="match status" value="1"/>
</dbReference>
<dbReference type="RefSeq" id="WP_207002596.1">
    <property type="nucleotide sequence ID" value="NZ_JAEKJR010000002.1"/>
</dbReference>
<evidence type="ECO:0000256" key="1">
    <source>
        <dbReference type="ARBA" id="ARBA00011073"/>
    </source>
</evidence>
<evidence type="ECO:0000256" key="3">
    <source>
        <dbReference type="ARBA" id="ARBA00022801"/>
    </source>
</evidence>
<feature type="signal peptide" evidence="6">
    <location>
        <begin position="1"/>
        <end position="25"/>
    </location>
</feature>
<dbReference type="PRINTS" id="PR00723">
    <property type="entry name" value="SUBTILISIN"/>
</dbReference>
<evidence type="ECO:0000256" key="6">
    <source>
        <dbReference type="SAM" id="SignalP"/>
    </source>
</evidence>
<dbReference type="PANTHER" id="PTHR43806:SF11">
    <property type="entry name" value="CEREVISIN-RELATED"/>
    <property type="match status" value="1"/>
</dbReference>
<proteinExistence type="inferred from homology"/>
<feature type="chain" id="PRO_5046267894" evidence="6">
    <location>
        <begin position="26"/>
        <end position="442"/>
    </location>
</feature>
<protein>
    <submittedName>
        <fullName evidence="8">S8 family serine peptidase</fullName>
    </submittedName>
</protein>
<name>A0ABS3E8M8_9GAMM</name>
<dbReference type="InterPro" id="IPR022398">
    <property type="entry name" value="Peptidase_S8_His-AS"/>
</dbReference>
<dbReference type="Gene3D" id="3.40.50.200">
    <property type="entry name" value="Peptidase S8/S53 domain"/>
    <property type="match status" value="1"/>
</dbReference>
<dbReference type="Proteomes" id="UP000664293">
    <property type="component" value="Unassembled WGS sequence"/>
</dbReference>
<evidence type="ECO:0000256" key="2">
    <source>
        <dbReference type="ARBA" id="ARBA00022670"/>
    </source>
</evidence>
<keyword evidence="3 5" id="KW-0378">Hydrolase</keyword>
<dbReference type="SUPFAM" id="SSF52743">
    <property type="entry name" value="Subtilisin-like"/>
    <property type="match status" value="1"/>
</dbReference>
<keyword evidence="2 5" id="KW-0645">Protease</keyword>
<dbReference type="InterPro" id="IPR036852">
    <property type="entry name" value="Peptidase_S8/S53_dom_sf"/>
</dbReference>
<feature type="active site" description="Charge relay system" evidence="5">
    <location>
        <position position="185"/>
    </location>
</feature>
<dbReference type="PROSITE" id="PS00138">
    <property type="entry name" value="SUBTILASE_SER"/>
    <property type="match status" value="1"/>
</dbReference>
<feature type="active site" description="Charge relay system" evidence="5">
    <location>
        <position position="387"/>
    </location>
</feature>
<feature type="active site" description="Charge relay system" evidence="5">
    <location>
        <position position="148"/>
    </location>
</feature>
<dbReference type="InterPro" id="IPR000209">
    <property type="entry name" value="Peptidase_S8/S53_dom"/>
</dbReference>
<evidence type="ECO:0000313" key="8">
    <source>
        <dbReference type="EMBL" id="MBN8431677.1"/>
    </source>
</evidence>